<evidence type="ECO:0000313" key="2">
    <source>
        <dbReference type="EMBL" id="EML1471482.1"/>
    </source>
</evidence>
<dbReference type="AlphaFoldDB" id="A0AAI9GJN5"/>
<keyword evidence="1" id="KW-0812">Transmembrane</keyword>
<feature type="transmembrane region" description="Helical" evidence="1">
    <location>
        <begin position="96"/>
        <end position="115"/>
    </location>
</feature>
<proteinExistence type="predicted"/>
<dbReference type="EMBL" id="ABLOKC030000010">
    <property type="protein sequence ID" value="EML1471482.1"/>
    <property type="molecule type" value="Genomic_DNA"/>
</dbReference>
<name>A0AAI9GJN5_PLUGE</name>
<gene>
    <name evidence="2" type="ORF">QEG54_002211</name>
</gene>
<dbReference type="Gene3D" id="1.25.40.10">
    <property type="entry name" value="Tetratricopeptide repeat domain"/>
    <property type="match status" value="1"/>
</dbReference>
<accession>A0AAI9GJN5</accession>
<protein>
    <submittedName>
        <fullName evidence="2">Sulfite exporter TauE/SafE family protein</fullName>
    </submittedName>
</protein>
<sequence>MQPPLQTSVIDEGTWITLGNFVFLAVIIIVGALLGSTLRTGKTTDDTPKNELRSHNMVGIGSAFICVPFIASFLHLNYQSLLLPLRGTTAATFIEQLFMLISLSGIASYLGYGLLDNIASRVLQSQVNDLNQEQKETKHSVASLVEENKQIKSNERRINLELLYMKAKDAVESGQRFWDKGSEEDKVASLKKYNDALKFLDQGLQLIDEKEDYKTFDRFMVLKAYTLKRLDRTADALLIVKKLLEKDEKNPVLLYNMGCYLFLTKQHKTHDEVKDFIIKALTISPIKDEHLPLQKKLIEKVLAKLDEDIKDLFDEEELSRIREMTSASQG</sequence>
<evidence type="ECO:0000256" key="1">
    <source>
        <dbReference type="SAM" id="Phobius"/>
    </source>
</evidence>
<dbReference type="SUPFAM" id="SSF48452">
    <property type="entry name" value="TPR-like"/>
    <property type="match status" value="1"/>
</dbReference>
<keyword evidence="1" id="KW-1133">Transmembrane helix</keyword>
<comment type="caution">
    <text evidence="2">The sequence shown here is derived from an EMBL/GenBank/DDBJ whole genome shotgun (WGS) entry which is preliminary data.</text>
</comment>
<feature type="transmembrane region" description="Helical" evidence="1">
    <location>
        <begin position="15"/>
        <end position="36"/>
    </location>
</feature>
<reference evidence="2" key="1">
    <citation type="submission" date="2024-02" db="EMBL/GenBank/DDBJ databases">
        <authorList>
            <consortium name="Clinical and Environmental Microbiology Branch: Whole genome sequencing antimicrobial resistance pathogens in the healthcare setting"/>
        </authorList>
    </citation>
    <scope>NUCLEOTIDE SEQUENCE</scope>
    <source>
        <strain evidence="2">2021DK-00143</strain>
    </source>
</reference>
<organism evidence="2">
    <name type="scientific">Pluralibacter gergoviae</name>
    <name type="common">Enterobacter gergoviae</name>
    <dbReference type="NCBI Taxonomy" id="61647"/>
    <lineage>
        <taxon>Bacteria</taxon>
        <taxon>Pseudomonadati</taxon>
        <taxon>Pseudomonadota</taxon>
        <taxon>Gammaproteobacteria</taxon>
        <taxon>Enterobacterales</taxon>
        <taxon>Enterobacteriaceae</taxon>
        <taxon>Pluralibacter</taxon>
    </lineage>
</organism>
<keyword evidence="1" id="KW-0472">Membrane</keyword>
<feature type="transmembrane region" description="Helical" evidence="1">
    <location>
        <begin position="57"/>
        <end position="76"/>
    </location>
</feature>
<dbReference type="InterPro" id="IPR011990">
    <property type="entry name" value="TPR-like_helical_dom_sf"/>
</dbReference>